<feature type="transmembrane region" description="Helical" evidence="7">
    <location>
        <begin position="6"/>
        <end position="28"/>
    </location>
</feature>
<comment type="subcellular location">
    <subcellularLocation>
        <location evidence="1">Cell membrane</location>
        <topology evidence="1">Multi-pass membrane protein</topology>
    </subcellularLocation>
</comment>
<protein>
    <submittedName>
        <fullName evidence="8">Chromate transporter</fullName>
    </submittedName>
</protein>
<feature type="transmembrane region" description="Helical" evidence="7">
    <location>
        <begin position="40"/>
        <end position="58"/>
    </location>
</feature>
<feature type="transmembrane region" description="Helical" evidence="7">
    <location>
        <begin position="150"/>
        <end position="169"/>
    </location>
</feature>
<evidence type="ECO:0000256" key="3">
    <source>
        <dbReference type="ARBA" id="ARBA00022475"/>
    </source>
</evidence>
<proteinExistence type="inferred from homology"/>
<dbReference type="InterPro" id="IPR003370">
    <property type="entry name" value="Chromate_transpt"/>
</dbReference>
<evidence type="ECO:0000256" key="1">
    <source>
        <dbReference type="ARBA" id="ARBA00004651"/>
    </source>
</evidence>
<dbReference type="GO" id="GO:0015109">
    <property type="term" value="F:chromate transmembrane transporter activity"/>
    <property type="evidence" value="ECO:0007669"/>
    <property type="project" value="InterPro"/>
</dbReference>
<dbReference type="PANTHER" id="PTHR43663:SF1">
    <property type="entry name" value="CHROMATE TRANSPORTER"/>
    <property type="match status" value="1"/>
</dbReference>
<dbReference type="GO" id="GO:0005886">
    <property type="term" value="C:plasma membrane"/>
    <property type="evidence" value="ECO:0007669"/>
    <property type="project" value="UniProtKB-SubCell"/>
</dbReference>
<evidence type="ECO:0000256" key="6">
    <source>
        <dbReference type="ARBA" id="ARBA00023136"/>
    </source>
</evidence>
<evidence type="ECO:0000313" key="8">
    <source>
        <dbReference type="EMBL" id="SLM11234.1"/>
    </source>
</evidence>
<organism evidence="8">
    <name type="scientific">uncultured spirochete</name>
    <dbReference type="NCBI Taxonomy" id="156406"/>
    <lineage>
        <taxon>Bacteria</taxon>
        <taxon>Pseudomonadati</taxon>
        <taxon>Spirochaetota</taxon>
        <taxon>Spirochaetia</taxon>
        <taxon>Spirochaetales</taxon>
        <taxon>environmental samples</taxon>
    </lineage>
</organism>
<dbReference type="AlphaFoldDB" id="A0A3P3XGY6"/>
<keyword evidence="4 7" id="KW-0812">Transmembrane</keyword>
<dbReference type="Pfam" id="PF02417">
    <property type="entry name" value="Chromate_transp"/>
    <property type="match status" value="1"/>
</dbReference>
<keyword evidence="5 7" id="KW-1133">Transmembrane helix</keyword>
<evidence type="ECO:0000256" key="2">
    <source>
        <dbReference type="ARBA" id="ARBA00005262"/>
    </source>
</evidence>
<comment type="similarity">
    <text evidence="2">Belongs to the chromate ion transporter (CHR) (TC 2.A.51) family.</text>
</comment>
<dbReference type="EMBL" id="FWDM01000011">
    <property type="protein sequence ID" value="SLM11234.1"/>
    <property type="molecule type" value="Genomic_DNA"/>
</dbReference>
<feature type="transmembrane region" description="Helical" evidence="7">
    <location>
        <begin position="70"/>
        <end position="96"/>
    </location>
</feature>
<evidence type="ECO:0000256" key="4">
    <source>
        <dbReference type="ARBA" id="ARBA00022692"/>
    </source>
</evidence>
<keyword evidence="6 7" id="KW-0472">Membrane</keyword>
<name>A0A3P3XGY6_9SPIR</name>
<feature type="transmembrane region" description="Helical" evidence="7">
    <location>
        <begin position="117"/>
        <end position="144"/>
    </location>
</feature>
<gene>
    <name evidence="8" type="ORF">SPIROBIBN47_190013</name>
</gene>
<accession>A0A3P3XGY6</accession>
<keyword evidence="3" id="KW-1003">Cell membrane</keyword>
<dbReference type="InterPro" id="IPR052518">
    <property type="entry name" value="CHR_Transporter"/>
</dbReference>
<sequence length="170" mass="18022">MEILSVSLAFFKIGIVAFGGGWSVVGLIKHEIVPRWMNAEAFNSLIAIAQSTPGPIALNAATLVGWQKAGFLGALAATFSVILFPLLAMSSALAFAKYIPLKRSLADESLRSGSMAMILMTLWTLLPRTALPMPWIFALAAFGITAFTKLNAVYVILGAGALNMLIGALH</sequence>
<evidence type="ECO:0000256" key="5">
    <source>
        <dbReference type="ARBA" id="ARBA00022989"/>
    </source>
</evidence>
<dbReference type="PANTHER" id="PTHR43663">
    <property type="entry name" value="CHROMATE TRANSPORT PROTEIN-RELATED"/>
    <property type="match status" value="1"/>
</dbReference>
<evidence type="ECO:0000256" key="7">
    <source>
        <dbReference type="SAM" id="Phobius"/>
    </source>
</evidence>
<reference evidence="8" key="1">
    <citation type="submission" date="2017-02" db="EMBL/GenBank/DDBJ databases">
        <authorList>
            <person name="Regsiter A."/>
            <person name="William W."/>
        </authorList>
    </citation>
    <scope>NUCLEOTIDE SEQUENCE</scope>
    <source>
        <strain evidence="8">Bib</strain>
    </source>
</reference>